<comment type="caution">
    <text evidence="9">The sequence shown here is derived from an EMBL/GenBank/DDBJ whole genome shotgun (WGS) entry which is preliminary data.</text>
</comment>
<dbReference type="AlphaFoldDB" id="A0A6A4KS05"/>
<dbReference type="InterPro" id="IPR001107">
    <property type="entry name" value="Band_7"/>
</dbReference>
<evidence type="ECO:0000313" key="10">
    <source>
        <dbReference type="Proteomes" id="UP000428333"/>
    </source>
</evidence>
<evidence type="ECO:0000256" key="6">
    <source>
        <dbReference type="ARBA" id="ARBA00023136"/>
    </source>
</evidence>
<evidence type="ECO:0000256" key="2">
    <source>
        <dbReference type="ARBA" id="ARBA00009658"/>
    </source>
</evidence>
<comment type="subcellular location">
    <subcellularLocation>
        <location evidence="1">Mitochondrion inner membrane</location>
        <topology evidence="1">Single-pass type II membrane protein</topology>
    </subcellularLocation>
</comment>
<dbReference type="OrthoDB" id="275637at2759"/>
<gene>
    <name evidence="9" type="ORF">C3L33_21198</name>
</gene>
<dbReference type="GO" id="GO:0005743">
    <property type="term" value="C:mitochondrial inner membrane"/>
    <property type="evidence" value="ECO:0007669"/>
    <property type="project" value="UniProtKB-SubCell"/>
</dbReference>
<dbReference type="Pfam" id="PF01145">
    <property type="entry name" value="Band_7"/>
    <property type="match status" value="1"/>
</dbReference>
<evidence type="ECO:0000259" key="8">
    <source>
        <dbReference type="Pfam" id="PF01145"/>
    </source>
</evidence>
<feature type="non-terminal residue" evidence="9">
    <location>
        <position position="1"/>
    </location>
</feature>
<dbReference type="GO" id="GO:0007005">
    <property type="term" value="P:mitochondrion organization"/>
    <property type="evidence" value="ECO:0007669"/>
    <property type="project" value="TreeGrafter"/>
</dbReference>
<dbReference type="EMBL" id="QEFC01003720">
    <property type="protein sequence ID" value="KAE9446904.1"/>
    <property type="molecule type" value="Genomic_DNA"/>
</dbReference>
<organism evidence="9 10">
    <name type="scientific">Rhododendron williamsianum</name>
    <dbReference type="NCBI Taxonomy" id="262921"/>
    <lineage>
        <taxon>Eukaryota</taxon>
        <taxon>Viridiplantae</taxon>
        <taxon>Streptophyta</taxon>
        <taxon>Embryophyta</taxon>
        <taxon>Tracheophyta</taxon>
        <taxon>Spermatophyta</taxon>
        <taxon>Magnoliopsida</taxon>
        <taxon>eudicotyledons</taxon>
        <taxon>Gunneridae</taxon>
        <taxon>Pentapetalae</taxon>
        <taxon>asterids</taxon>
        <taxon>Ericales</taxon>
        <taxon>Ericaceae</taxon>
        <taxon>Ericoideae</taxon>
        <taxon>Rhodoreae</taxon>
        <taxon>Rhododendron</taxon>
    </lineage>
</organism>
<dbReference type="CDD" id="cd03401">
    <property type="entry name" value="SPFH_prohibitin"/>
    <property type="match status" value="1"/>
</dbReference>
<dbReference type="PRINTS" id="PR00679">
    <property type="entry name" value="PROHIBITIN"/>
</dbReference>
<evidence type="ECO:0000256" key="7">
    <source>
        <dbReference type="RuleBase" id="RU366048"/>
    </source>
</evidence>
<name>A0A6A4KS05_9ERIC</name>
<sequence length="323" mass="35850">MSASFLHHVCLIPSGLIPFLMRPLILLHRRGNSVSVVAQYNASQLITQREAVSRELRKALTQRAATFNIVLDDVSIASLTFGKEFTAAIEAKQVAAQEADGAKFVVEKAEQEKQSAIIRAQVRLRFPCVSEYENGLTPSLDISSMNMHGSLVLLSLMMCYFCCQLKTSAFSVWVVGRGRECQADGQSIANNPEFITSRKIEAAREVAHMLANPANKDLQLRIEAAREIVRLVNNFATKQVRNEGLTITACLSFVELYSMVKEGFVKDAEKAKAIQEARFQAFLQLGREAVDEIAGLGQEICSLKEHIVQADKLVLVVHEVQRK</sequence>
<keyword evidence="5" id="KW-0496">Mitochondrion</keyword>
<dbReference type="InterPro" id="IPR000163">
    <property type="entry name" value="Prohibitin"/>
</dbReference>
<evidence type="ECO:0000256" key="4">
    <source>
        <dbReference type="ARBA" id="ARBA00022792"/>
    </source>
</evidence>
<evidence type="ECO:0000256" key="1">
    <source>
        <dbReference type="ARBA" id="ARBA00004140"/>
    </source>
</evidence>
<comment type="similarity">
    <text evidence="2 7">Belongs to the prohibitin family.</text>
</comment>
<dbReference type="InterPro" id="IPR036013">
    <property type="entry name" value="Band_7/SPFH_dom_sf"/>
</dbReference>
<evidence type="ECO:0000313" key="9">
    <source>
        <dbReference type="EMBL" id="KAE9446904.1"/>
    </source>
</evidence>
<evidence type="ECO:0000256" key="5">
    <source>
        <dbReference type="ARBA" id="ARBA00023128"/>
    </source>
</evidence>
<dbReference type="PANTHER" id="PTHR23222:SF1">
    <property type="entry name" value="PROHIBITIN-2"/>
    <property type="match status" value="1"/>
</dbReference>
<proteinExistence type="inferred from homology"/>
<evidence type="ECO:0000256" key="3">
    <source>
        <dbReference type="ARBA" id="ARBA00011786"/>
    </source>
</evidence>
<accession>A0A6A4KS05</accession>
<keyword evidence="6" id="KW-0472">Membrane</keyword>
<dbReference type="Proteomes" id="UP000428333">
    <property type="component" value="Linkage Group LG13"/>
</dbReference>
<dbReference type="SUPFAM" id="SSF117892">
    <property type="entry name" value="Band 7/SPFH domain"/>
    <property type="match status" value="1"/>
</dbReference>
<feature type="domain" description="Band 7" evidence="8">
    <location>
        <begin position="35"/>
        <end position="113"/>
    </location>
</feature>
<dbReference type="PANTHER" id="PTHR23222">
    <property type="entry name" value="PROHIBITIN"/>
    <property type="match status" value="1"/>
</dbReference>
<keyword evidence="10" id="KW-1185">Reference proteome</keyword>
<reference evidence="9 10" key="1">
    <citation type="journal article" date="2019" name="Genome Biol. Evol.">
        <title>The Rhododendron genome and chromosomal organization provide insight into shared whole-genome duplications across the heath family (Ericaceae).</title>
        <authorList>
            <person name="Soza V.L."/>
            <person name="Lindsley D."/>
            <person name="Waalkes A."/>
            <person name="Ramage E."/>
            <person name="Patwardhan R.P."/>
            <person name="Burton J.N."/>
            <person name="Adey A."/>
            <person name="Kumar A."/>
            <person name="Qiu R."/>
            <person name="Shendure J."/>
            <person name="Hall B."/>
        </authorList>
    </citation>
    <scope>NUCLEOTIDE SEQUENCE [LARGE SCALE GENOMIC DNA]</scope>
    <source>
        <strain evidence="9">RSF 1966-606</strain>
    </source>
</reference>
<comment type="subunit">
    <text evidence="3">Component of a prohibitin multimeric complex in mitochondrial membranes.</text>
</comment>
<dbReference type="Gene3D" id="3.30.479.30">
    <property type="entry name" value="Band 7 domain"/>
    <property type="match status" value="1"/>
</dbReference>
<keyword evidence="4 7" id="KW-0999">Mitochondrion inner membrane</keyword>
<protein>
    <recommendedName>
        <fullName evidence="7">Prohibitin</fullName>
    </recommendedName>
</protein>